<keyword evidence="2" id="KW-1185">Reference proteome</keyword>
<proteinExistence type="predicted"/>
<organism evidence="1 2">
    <name type="scientific">Candidatus Bipolaricaulis anaerobius</name>
    <dbReference type="NCBI Taxonomy" id="2026885"/>
    <lineage>
        <taxon>Bacteria</taxon>
        <taxon>Candidatus Bipolaricaulota</taxon>
        <taxon>Candidatus Bipolaricaulia</taxon>
        <taxon>Candidatus Bipolaricaulales</taxon>
        <taxon>Candidatus Bipolaricaulaceae</taxon>
        <taxon>Candidatus Bipolaricaulis</taxon>
    </lineage>
</organism>
<evidence type="ECO:0000313" key="1">
    <source>
        <dbReference type="EMBL" id="SQD93007.1"/>
    </source>
</evidence>
<dbReference type="Proteomes" id="UP000249818">
    <property type="component" value="Chromosome BARAN1"/>
</dbReference>
<name>A0A2X3K703_9BACT</name>
<dbReference type="KEGG" id="bana:BARAN1_0983"/>
<sequence>MMKRLGGIAAAIGVAVTGFGVGLCEYRTPTTEFLQGKVSFFYQHTDDPTTPSVDLSSGWLSFDARRQYDSMTEGFTLAGSGQVGFAELSLTQAEVGASGAVRQYLESPLPLFTFGGFAATLDTAFPQPRVEAQAGLGYGRFYDVTPLAKALQIEGQLLTRGILPVPLTDANLLAVAKSIGQRVEGEVVAERVAAVVSLIEAEAGRELDPTTVLLIEEALAATGRERYCGWTVQAGFAHELLDPNGATRDFLLSLALDAALAPEPNSQLLFRARVSGPYWITEQYTLALDVTFDVQLDSAISFSTRYSLFQDKPLGQLPAGRQSASFQLEISQRWVGMTLQMEFVKLAEAPAWKQSIVITATAHLW</sequence>
<reference evidence="2" key="1">
    <citation type="submission" date="2018-05" db="EMBL/GenBank/DDBJ databases">
        <authorList>
            <person name="Hao L."/>
        </authorList>
    </citation>
    <scope>NUCLEOTIDE SEQUENCE [LARGE SCALE GENOMIC DNA]</scope>
</reference>
<gene>
    <name evidence="1" type="ORF">BARAN1_0983</name>
</gene>
<accession>A0A2X3K703</accession>
<protein>
    <submittedName>
        <fullName evidence="1">Uncharacterized protein</fullName>
    </submittedName>
</protein>
<dbReference type="EMBL" id="LS483254">
    <property type="protein sequence ID" value="SQD93007.1"/>
    <property type="molecule type" value="Genomic_DNA"/>
</dbReference>
<dbReference type="AlphaFoldDB" id="A0A2X3K703"/>
<evidence type="ECO:0000313" key="2">
    <source>
        <dbReference type="Proteomes" id="UP000249818"/>
    </source>
</evidence>